<dbReference type="Proteomes" id="UP000031561">
    <property type="component" value="Unassembled WGS sequence"/>
</dbReference>
<organism evidence="1 2">
    <name type="scientific">Lyngbya confervoides BDU141951</name>
    <dbReference type="NCBI Taxonomy" id="1574623"/>
    <lineage>
        <taxon>Bacteria</taxon>
        <taxon>Bacillati</taxon>
        <taxon>Cyanobacteriota</taxon>
        <taxon>Cyanophyceae</taxon>
        <taxon>Oscillatoriophycideae</taxon>
        <taxon>Oscillatoriales</taxon>
        <taxon>Microcoleaceae</taxon>
        <taxon>Lyngbya</taxon>
    </lineage>
</organism>
<reference evidence="1 2" key="1">
    <citation type="journal article" date="2015" name="Genome Announc.">
        <title>Draft Genome Sequence of Filamentous Marine Cyanobacterium Lyngbya confervoides Strain BDU141951.</title>
        <authorList>
            <person name="Chandrababunaidu M.M."/>
            <person name="Sen D."/>
            <person name="Tripathy S."/>
        </authorList>
    </citation>
    <scope>NUCLEOTIDE SEQUENCE [LARGE SCALE GENOMIC DNA]</scope>
    <source>
        <strain evidence="1 2">BDU141951</strain>
    </source>
</reference>
<protein>
    <recommendedName>
        <fullName evidence="3">Plastid lipid-associated protein/fibrillin conserved domain-containing protein</fullName>
    </recommendedName>
</protein>
<dbReference type="AlphaFoldDB" id="A0ABD4T9Y8"/>
<evidence type="ECO:0000313" key="2">
    <source>
        <dbReference type="Proteomes" id="UP000031561"/>
    </source>
</evidence>
<keyword evidence="2" id="KW-1185">Reference proteome</keyword>
<accession>A0ABD4T9Y8</accession>
<evidence type="ECO:0000313" key="1">
    <source>
        <dbReference type="EMBL" id="MCM1985376.1"/>
    </source>
</evidence>
<comment type="caution">
    <text evidence="1">The sequence shown here is derived from an EMBL/GenBank/DDBJ whole genome shotgun (WGS) entry which is preliminary data.</text>
</comment>
<gene>
    <name evidence="1" type="ORF">QQ91_0021395</name>
</gene>
<proteinExistence type="predicted"/>
<dbReference type="EMBL" id="JTHE03000121">
    <property type="protein sequence ID" value="MCM1985376.1"/>
    <property type="molecule type" value="Genomic_DNA"/>
</dbReference>
<evidence type="ECO:0008006" key="3">
    <source>
        <dbReference type="Google" id="ProtNLM"/>
    </source>
</evidence>
<name>A0ABD4T9Y8_9CYAN</name>
<sequence>MLLDPQDTVIAYLDSAQGHSPQEVVQALVQLEKKQRRDRSPIPAEVILGTWQLLLVGRQGPAHRRVKVQGRKIPHWITLQLTYRQSDPLPDLRGEIENSVRWRALQLKLTGPWQYLAPQNRMAFDFTRLSCGLGEKLIFSRSIRGGEAAEREFWSKKLKDQAFFTYFWVGDRGMAARGKGGGLALWKRVGDDGAAGPAEGINLLEEQRGLLGNRRIAEPITLP</sequence>
<dbReference type="RefSeq" id="WP_166278361.1">
    <property type="nucleotide sequence ID" value="NZ_JTHE03000121.1"/>
</dbReference>